<proteinExistence type="predicted"/>
<reference evidence="3 4" key="1">
    <citation type="journal article" name="Sci. Rep.">
        <title>Telomere-to-telomere assembled and centromere annotated genomes of the two main subspecies of the button mushroom Agaricus bisporus reveal especially polymorphic chromosome ends.</title>
        <authorList>
            <person name="Sonnenberg A.S.M."/>
            <person name="Sedaghat-Telgerd N."/>
            <person name="Lavrijssen B."/>
            <person name="Ohm R.A."/>
            <person name="Hendrickx P.M."/>
            <person name="Scholtmeijer K."/>
            <person name="Baars J.J.P."/>
            <person name="van Peer A."/>
        </authorList>
    </citation>
    <scope>NUCLEOTIDE SEQUENCE [LARGE SCALE GENOMIC DNA]</scope>
    <source>
        <strain evidence="3 4">H119_p4</strain>
    </source>
</reference>
<dbReference type="PANTHER" id="PTHR46310:SF7">
    <property type="entry name" value="AMIDASE 1"/>
    <property type="match status" value="1"/>
</dbReference>
<protein>
    <recommendedName>
        <fullName evidence="5">Amidase domain-containing protein</fullName>
    </recommendedName>
</protein>
<dbReference type="InterPro" id="IPR058329">
    <property type="entry name" value="Arp1_N"/>
</dbReference>
<comment type="caution">
    <text evidence="3">The sequence shown here is derived from an EMBL/GenBank/DDBJ whole genome shotgun (WGS) entry which is preliminary data.</text>
</comment>
<organism evidence="3 4">
    <name type="scientific">Agaricus bisporus var. burnettii</name>
    <dbReference type="NCBI Taxonomy" id="192524"/>
    <lineage>
        <taxon>Eukaryota</taxon>
        <taxon>Fungi</taxon>
        <taxon>Dikarya</taxon>
        <taxon>Basidiomycota</taxon>
        <taxon>Agaricomycotina</taxon>
        <taxon>Agaricomycetes</taxon>
        <taxon>Agaricomycetidae</taxon>
        <taxon>Agaricales</taxon>
        <taxon>Agaricineae</taxon>
        <taxon>Agaricaceae</taxon>
        <taxon>Agaricus</taxon>
    </lineage>
</organism>
<evidence type="ECO:0000259" key="2">
    <source>
        <dbReference type="Pfam" id="PF26053"/>
    </source>
</evidence>
<feature type="domain" description="Amidase" evidence="1">
    <location>
        <begin position="249"/>
        <end position="407"/>
    </location>
</feature>
<evidence type="ECO:0000313" key="4">
    <source>
        <dbReference type="Proteomes" id="UP000629468"/>
    </source>
</evidence>
<dbReference type="SUPFAM" id="SSF75304">
    <property type="entry name" value="Amidase signature (AS) enzymes"/>
    <property type="match status" value="1"/>
</dbReference>
<accession>A0A8H7KGZ6</accession>
<dbReference type="InterPro" id="IPR023631">
    <property type="entry name" value="Amidase_dom"/>
</dbReference>
<dbReference type="Proteomes" id="UP000629468">
    <property type="component" value="Unassembled WGS sequence"/>
</dbReference>
<gene>
    <name evidence="3" type="ORF">Agabi119p4_4030</name>
</gene>
<feature type="domain" description="Scytalone dehydratase-like protein Arp1 N-terminal" evidence="2">
    <location>
        <begin position="76"/>
        <end position="186"/>
    </location>
</feature>
<dbReference type="EMBL" id="JABXXO010000006">
    <property type="protein sequence ID" value="KAF7775637.1"/>
    <property type="molecule type" value="Genomic_DNA"/>
</dbReference>
<sequence length="711" mass="79817">MSFFVAHNLLEYGQRMVLKFILYTCAFFSVASATIRFLTDDGDTGNIFVFESDPEKFYYASTTPAKEIHIFGVAGSQHDSYSPVTSIRTSSSPISRVFLETQFDAFKHMDEVWSENFLSTLFISFEREDVRGWFDESGKQWLLDNGVKNVYINDRMETPVWKKLNNIVIREVNDLPPHGPWLLRCAVKDRNSVSAYPVYGLMEDEHQAFTVGAIPNIGHGGYTRTNITLKSNPNIQFIPIPSRMSAWSGRTLPLAGMRFAVKDIFDVKGLATGAGSHAYRKALGQVEETAPSIQRLLDLGASIVGKTRTSQFAHGAQPWEYADFEYSWNPRGDGYLTAGASSSGSASAIAAYDWIDFAVGSDTRGSIRKPAALVGAFGLRPSHGTLDMKGVVPLSEEMDTAGVFARDYIIFEALGRNWYANSDIINRRPTLRLPKNLLYPIDHFPLQNPDAQMFIERFKHHLRKHLNIVPKPINMTDTLTPHFPSQSFEKFHTMSNRLVEWRSWQSVGKPLYRAYAQKFGAEELIDFELDPVPHRMFKKGKQLTQSDFVEALAAKRKFEEALNEEVFPSHAKTCSDSIFMYDASTGGRPSFRVEEMNTFEDATQLVLTSPATGTNDEEPTEPKLEHFLHYVGSMGGLPEVTIPLGQVQYKSPVTGKLEYMPVAVQLATRKGCDGVLYELVKELGDKGVIKSVLAGKEAYEVDTTTKKKKWV</sequence>
<evidence type="ECO:0000259" key="1">
    <source>
        <dbReference type="Pfam" id="PF01425"/>
    </source>
</evidence>
<dbReference type="Gene3D" id="3.90.1300.10">
    <property type="entry name" value="Amidase signature (AS) domain"/>
    <property type="match status" value="1"/>
</dbReference>
<dbReference type="InterPro" id="IPR036928">
    <property type="entry name" value="AS_sf"/>
</dbReference>
<dbReference type="Pfam" id="PF01425">
    <property type="entry name" value="Amidase"/>
    <property type="match status" value="1"/>
</dbReference>
<name>A0A8H7KGZ6_AGABI</name>
<evidence type="ECO:0008006" key="5">
    <source>
        <dbReference type="Google" id="ProtNLM"/>
    </source>
</evidence>
<dbReference type="AlphaFoldDB" id="A0A8H7KGZ6"/>
<dbReference type="Pfam" id="PF26053">
    <property type="entry name" value="DUF8016"/>
    <property type="match status" value="1"/>
</dbReference>
<dbReference type="PANTHER" id="PTHR46310">
    <property type="entry name" value="AMIDASE 1"/>
    <property type="match status" value="1"/>
</dbReference>
<evidence type="ECO:0000313" key="3">
    <source>
        <dbReference type="EMBL" id="KAF7775637.1"/>
    </source>
</evidence>